<keyword evidence="2" id="KW-0813">Transport</keyword>
<reference evidence="8" key="1">
    <citation type="journal article" date="2019" name="Int. J. Syst. Evol. Microbiol.">
        <title>The Global Catalogue of Microorganisms (GCM) 10K type strain sequencing project: providing services to taxonomists for standard genome sequencing and annotation.</title>
        <authorList>
            <consortium name="The Broad Institute Genomics Platform"/>
            <consortium name="The Broad Institute Genome Sequencing Center for Infectious Disease"/>
            <person name="Wu L."/>
            <person name="Ma J."/>
        </authorList>
    </citation>
    <scope>NUCLEOTIDE SEQUENCE [LARGE SCALE GENOMIC DNA]</scope>
    <source>
        <strain evidence="8">JCM 12165</strain>
    </source>
</reference>
<keyword evidence="4 7" id="KW-0067">ATP-binding</keyword>
<evidence type="ECO:0000256" key="4">
    <source>
        <dbReference type="ARBA" id="ARBA00022840"/>
    </source>
</evidence>
<dbReference type="InterPro" id="IPR017871">
    <property type="entry name" value="ABC_transporter-like_CS"/>
</dbReference>
<dbReference type="InterPro" id="IPR005894">
    <property type="entry name" value="DrrA"/>
</dbReference>
<dbReference type="PANTHER" id="PTHR43582">
    <property type="entry name" value="LINEARMYCIN RESISTANCE ATP-BINDING PROTEIN LNRL"/>
    <property type="match status" value="1"/>
</dbReference>
<evidence type="ECO:0000313" key="8">
    <source>
        <dbReference type="Proteomes" id="UP001595896"/>
    </source>
</evidence>
<evidence type="ECO:0000313" key="7">
    <source>
        <dbReference type="EMBL" id="MFC4735314.1"/>
    </source>
</evidence>
<keyword evidence="8" id="KW-1185">Reference proteome</keyword>
<dbReference type="InterPro" id="IPR025302">
    <property type="entry name" value="DrrA1/2-like_C"/>
</dbReference>
<comment type="similarity">
    <text evidence="5">Belongs to the ABC transporter superfamily. Drug exporter-1 (DrugE1) (TC 3.A.1.105) family.</text>
</comment>
<dbReference type="Pfam" id="PF00005">
    <property type="entry name" value="ABC_tran"/>
    <property type="match status" value="1"/>
</dbReference>
<gene>
    <name evidence="7" type="ORF">ACFO4L_01835</name>
</gene>
<protein>
    <submittedName>
        <fullName evidence="7">ATP-binding cassette domain-containing protein</fullName>
    </submittedName>
</protein>
<dbReference type="GO" id="GO:0005524">
    <property type="term" value="F:ATP binding"/>
    <property type="evidence" value="ECO:0007669"/>
    <property type="project" value="UniProtKB-KW"/>
</dbReference>
<dbReference type="NCBIfam" id="TIGR01188">
    <property type="entry name" value="drrA"/>
    <property type="match status" value="1"/>
</dbReference>
<evidence type="ECO:0000256" key="5">
    <source>
        <dbReference type="ARBA" id="ARBA00049985"/>
    </source>
</evidence>
<comment type="caution">
    <text evidence="7">The sequence shown here is derived from an EMBL/GenBank/DDBJ whole genome shotgun (WGS) entry which is preliminary data.</text>
</comment>
<dbReference type="InterPro" id="IPR003593">
    <property type="entry name" value="AAA+_ATPase"/>
</dbReference>
<dbReference type="SUPFAM" id="SSF52540">
    <property type="entry name" value="P-loop containing nucleoside triphosphate hydrolases"/>
    <property type="match status" value="1"/>
</dbReference>
<organism evidence="7 8">
    <name type="scientific">Bacillus daqingensis</name>
    <dbReference type="NCBI Taxonomy" id="872396"/>
    <lineage>
        <taxon>Bacteria</taxon>
        <taxon>Bacillati</taxon>
        <taxon>Bacillota</taxon>
        <taxon>Bacilli</taxon>
        <taxon>Bacillales</taxon>
        <taxon>Bacillaceae</taxon>
        <taxon>Bacillus</taxon>
    </lineage>
</organism>
<sequence>MTKGTIVVDQLVKTYKDKFTAVDNVSFTVNKGECFAFLGPNGAGKSTTVKILTTLSRLSSGIVTISGIDVDREPEKVRWEIGVVLQDTGLDSNLTARELLELQGRIFHLSRKEAAARAEELLAVVGLTEEADRTSKKFSGGMKRRLDLAMTLVHRPGILFLDEPTTGLDPLNRKSIWEEIRRLNQEEGTTVFLTTQYLEEADELADQIQIISGGKIVAGGTPAELKQSIGKDVISMQFATSEEAVKARDILNGRDVFVKENDIRVTEEKASAALPGILRQLQKHGLEPAGLSVAEPTLDDVFIQVTGSVEGSA</sequence>
<comment type="subcellular location">
    <subcellularLocation>
        <location evidence="1">Cell membrane</location>
        <topology evidence="1">Peripheral membrane protein</topology>
        <orientation evidence="1">Cytoplasmic side</orientation>
    </subcellularLocation>
</comment>
<accession>A0ABV9NUU1</accession>
<dbReference type="Gene3D" id="3.40.50.300">
    <property type="entry name" value="P-loop containing nucleotide triphosphate hydrolases"/>
    <property type="match status" value="1"/>
</dbReference>
<dbReference type="RefSeq" id="WP_377907941.1">
    <property type="nucleotide sequence ID" value="NZ_JBHSGK010000003.1"/>
</dbReference>
<name>A0ABV9NUU1_9BACI</name>
<evidence type="ECO:0000259" key="6">
    <source>
        <dbReference type="PROSITE" id="PS50893"/>
    </source>
</evidence>
<dbReference type="PANTHER" id="PTHR43582:SF2">
    <property type="entry name" value="LINEARMYCIN RESISTANCE ATP-BINDING PROTEIN LNRL"/>
    <property type="match status" value="1"/>
</dbReference>
<evidence type="ECO:0000256" key="1">
    <source>
        <dbReference type="ARBA" id="ARBA00004413"/>
    </source>
</evidence>
<dbReference type="Pfam" id="PF13732">
    <property type="entry name" value="DrrA1-3_C"/>
    <property type="match status" value="1"/>
</dbReference>
<evidence type="ECO:0000256" key="2">
    <source>
        <dbReference type="ARBA" id="ARBA00022448"/>
    </source>
</evidence>
<dbReference type="InterPro" id="IPR003439">
    <property type="entry name" value="ABC_transporter-like_ATP-bd"/>
</dbReference>
<dbReference type="SMART" id="SM00382">
    <property type="entry name" value="AAA"/>
    <property type="match status" value="1"/>
</dbReference>
<dbReference type="PROSITE" id="PS50893">
    <property type="entry name" value="ABC_TRANSPORTER_2"/>
    <property type="match status" value="1"/>
</dbReference>
<dbReference type="Proteomes" id="UP001595896">
    <property type="component" value="Unassembled WGS sequence"/>
</dbReference>
<dbReference type="EMBL" id="JBHSGK010000003">
    <property type="protein sequence ID" value="MFC4735314.1"/>
    <property type="molecule type" value="Genomic_DNA"/>
</dbReference>
<keyword evidence="3" id="KW-0547">Nucleotide-binding</keyword>
<evidence type="ECO:0000256" key="3">
    <source>
        <dbReference type="ARBA" id="ARBA00022741"/>
    </source>
</evidence>
<dbReference type="InterPro" id="IPR027417">
    <property type="entry name" value="P-loop_NTPase"/>
</dbReference>
<feature type="domain" description="ABC transporter" evidence="6">
    <location>
        <begin position="6"/>
        <end position="238"/>
    </location>
</feature>
<proteinExistence type="inferred from homology"/>
<dbReference type="PROSITE" id="PS00211">
    <property type="entry name" value="ABC_TRANSPORTER_1"/>
    <property type="match status" value="1"/>
</dbReference>